<dbReference type="InterPro" id="IPR023631">
    <property type="entry name" value="Amidase_dom"/>
</dbReference>
<dbReference type="PANTHER" id="PTHR11895:SF73">
    <property type="entry name" value="AMIDASE FAMILY PROTEIN"/>
    <property type="match status" value="1"/>
</dbReference>
<organism evidence="4 5">
    <name type="scientific">Occallatibacter riparius</name>
    <dbReference type="NCBI Taxonomy" id="1002689"/>
    <lineage>
        <taxon>Bacteria</taxon>
        <taxon>Pseudomonadati</taxon>
        <taxon>Acidobacteriota</taxon>
        <taxon>Terriglobia</taxon>
        <taxon>Terriglobales</taxon>
        <taxon>Acidobacteriaceae</taxon>
        <taxon>Occallatibacter</taxon>
    </lineage>
</organism>
<dbReference type="Pfam" id="PF01425">
    <property type="entry name" value="Amidase"/>
    <property type="match status" value="1"/>
</dbReference>
<dbReference type="EMBL" id="CP093313">
    <property type="protein sequence ID" value="UWZ84694.1"/>
    <property type="molecule type" value="Genomic_DNA"/>
</dbReference>
<feature type="chain" id="PRO_5039910534" evidence="2">
    <location>
        <begin position="37"/>
        <end position="641"/>
    </location>
</feature>
<evidence type="ECO:0000256" key="1">
    <source>
        <dbReference type="SAM" id="MobiDB-lite"/>
    </source>
</evidence>
<dbReference type="AlphaFoldDB" id="A0A9J7BUU8"/>
<proteinExistence type="predicted"/>
<dbReference type="PANTHER" id="PTHR11895">
    <property type="entry name" value="TRANSAMIDASE"/>
    <property type="match status" value="1"/>
</dbReference>
<dbReference type="Proteomes" id="UP001059380">
    <property type="component" value="Chromosome"/>
</dbReference>
<dbReference type="KEGG" id="orp:MOP44_01875"/>
<dbReference type="GO" id="GO:0050567">
    <property type="term" value="F:glutaminyl-tRNA synthase (glutamine-hydrolyzing) activity"/>
    <property type="evidence" value="ECO:0007669"/>
    <property type="project" value="TreeGrafter"/>
</dbReference>
<accession>A0A9J7BUU8</accession>
<dbReference type="PROSITE" id="PS51318">
    <property type="entry name" value="TAT"/>
    <property type="match status" value="1"/>
</dbReference>
<protein>
    <submittedName>
        <fullName evidence="4">Amidase</fullName>
    </submittedName>
</protein>
<evidence type="ECO:0000259" key="3">
    <source>
        <dbReference type="Pfam" id="PF01425"/>
    </source>
</evidence>
<dbReference type="RefSeq" id="WP_260794200.1">
    <property type="nucleotide sequence ID" value="NZ_CP093313.1"/>
</dbReference>
<feature type="signal peptide" evidence="2">
    <location>
        <begin position="1"/>
        <end position="36"/>
    </location>
</feature>
<feature type="domain" description="Amidase" evidence="3">
    <location>
        <begin position="173"/>
        <end position="417"/>
    </location>
</feature>
<evidence type="ECO:0000313" key="5">
    <source>
        <dbReference type="Proteomes" id="UP001059380"/>
    </source>
</evidence>
<keyword evidence="2" id="KW-0732">Signal</keyword>
<name>A0A9J7BUU8_9BACT</name>
<dbReference type="InterPro" id="IPR000120">
    <property type="entry name" value="Amidase"/>
</dbReference>
<keyword evidence="5" id="KW-1185">Reference proteome</keyword>
<feature type="region of interest" description="Disordered" evidence="1">
    <location>
        <begin position="415"/>
        <end position="436"/>
    </location>
</feature>
<reference evidence="4" key="1">
    <citation type="submission" date="2021-04" db="EMBL/GenBank/DDBJ databases">
        <title>Phylogenetic analysis of Acidobacteriaceae.</title>
        <authorList>
            <person name="Qiu L."/>
            <person name="Zhang Q."/>
        </authorList>
    </citation>
    <scope>NUCLEOTIDE SEQUENCE</scope>
    <source>
        <strain evidence="4">DSM 25168</strain>
    </source>
</reference>
<sequence length="641" mass="69033">MTLDRRSFLSACSRAGVASALFPGVLYTLATQSAQAQESDSTDQSKPPKITPEMIDQAAILAGIGPFTDEQKKMMIDGLVDRNGSMKAIRKLKLPNSVAPSFVFHPQPARGEVTHAHKNVQVLAPKAGTAPTGMIGWAADESATAPSNIEDLAFASVSHLASLLKLRKITSTDLTKLYLARLKRYDPKLHFVITLTEDRALAQAKKADEEIAAGKYRGPLHGIPWGAKDLLAVNGYPTTWGAGGFEHQSFDEDATVVQRLDEAGAVLVAKFTLGALAMGDKWFGGRTRNPWNPKQGSSGSSAGSASAVAAGCVAFALGSETLGSIASPSTRCGDSGLRPSFGLVPRTGAMALSWTMDKLGPICRTAEDCALVLGVIHGQDGKDTSVYPYANFLWNPAFDWRSLRVGYLKSDFDDPKPFKPDQAPATESAEDKKKREERNAYMQARSTRVAYDHKFQLAALDKLKSMGVNLIPVELPKLPYGAMVTMLECEAAAAFDDLTLSGRDKLLTEQSADDWPNSFRTARFFPAVEYIQAARARTLACRQVSALFEKVDIIVAPTESQQLVATNLTGHPALIVPNGFRGPDAPHPPKEDDGNDDNIGGPGTPVSITFLAGLYQDAKLAAFGRAYQEATDFHKQHPKLD</sequence>
<dbReference type="InterPro" id="IPR036928">
    <property type="entry name" value="AS_sf"/>
</dbReference>
<evidence type="ECO:0000313" key="4">
    <source>
        <dbReference type="EMBL" id="UWZ84694.1"/>
    </source>
</evidence>
<feature type="region of interest" description="Disordered" evidence="1">
    <location>
        <begin position="576"/>
        <end position="604"/>
    </location>
</feature>
<dbReference type="SUPFAM" id="SSF75304">
    <property type="entry name" value="Amidase signature (AS) enzymes"/>
    <property type="match status" value="1"/>
</dbReference>
<dbReference type="InterPro" id="IPR006311">
    <property type="entry name" value="TAT_signal"/>
</dbReference>
<dbReference type="Gene3D" id="3.90.1300.10">
    <property type="entry name" value="Amidase signature (AS) domain"/>
    <property type="match status" value="1"/>
</dbReference>
<evidence type="ECO:0000256" key="2">
    <source>
        <dbReference type="SAM" id="SignalP"/>
    </source>
</evidence>
<gene>
    <name evidence="4" type="ORF">MOP44_01875</name>
</gene>